<feature type="transmembrane region" description="Helical" evidence="2">
    <location>
        <begin position="414"/>
        <end position="434"/>
    </location>
</feature>
<dbReference type="RefSeq" id="WP_106063569.1">
    <property type="nucleotide sequence ID" value="NZ_PVXO01000040.1"/>
</dbReference>
<feature type="coiled-coil region" evidence="1">
    <location>
        <begin position="681"/>
        <end position="748"/>
    </location>
</feature>
<evidence type="ECO:0000313" key="4">
    <source>
        <dbReference type="Proteomes" id="UP000239706"/>
    </source>
</evidence>
<feature type="coiled-coil region" evidence="1">
    <location>
        <begin position="367"/>
        <end position="394"/>
    </location>
</feature>
<dbReference type="AlphaFoldDB" id="A0A2T0B433"/>
<evidence type="ECO:0000256" key="2">
    <source>
        <dbReference type="SAM" id="Phobius"/>
    </source>
</evidence>
<dbReference type="Proteomes" id="UP000239706">
    <property type="component" value="Unassembled WGS sequence"/>
</dbReference>
<gene>
    <name evidence="3" type="ORF">CLLI_14530</name>
</gene>
<sequence>MFIKRLYIGDFGIFHNETIRDLENGIVFIGGLNRAGKSTLHKVLSNLAYGFMKGDNLPPATSEYFAEGDIEKGDKLYNIKLDGYGEPIVNPKEDNNNLYSVDRYTYKELFTIDLDRLNNFSKEDKELQSVLLGAGLSEVIKLPNIIKELKKHGEKIGGKYGNPGTKLFKPYYLEAKEAVGEREQALKENKLFLEEKETIKNIEYNIRTQEHSCNKIKENLTILEILKDNYYNYLRYKEIEEELNKDNNKEVIKNFKGYSLDRLENLKEDYEKINSEYTRKSSVFNSIIERNKINGDKILINLTKIQYYFKESSGIREKYKNYLSLKEKNKSHRENIKLQINNGNSELSGDLDNVMKVQSDTFNVNYIADLIEKYKELKEEKKDISNRLDNLIREEKFMGRKNKEGYSGKSIVKYLYYLALAGSYAVGFSTLFMLKNKFAGGLLLLLISAAALMSFYLLRHSNEKEDIDYSIKDSIKEDENELEIVEGKIAAVEKSFSYCRQVLMLKENISPEGIKEYLKFIQDVKLQIGELLIGEEKENELKKELDKVIEDMNILIKQCFIEHEETESFNINHGLEEIEKLFSYGDFIKEIEALKIEKDELEQRIAKYLSLDSCEDIEDALYYCIENTKKIIELEKLTDEKDKALLHLKYAISSAVLKDEHNEEDFQKTMDWIFERERSKYSSLEQIENCYEENIEKMEKLNKYIEELKEKRQHCIYNMKTLEESSNVEKAQKKIYRAKGELKSLAEKYAVLNASTFILEKVYDSFLNKAKDSILKDSSDIFNKITLGEYEKILPGEDLSNFNFKTLLKQGNIQQDSDILSRGTREQLFLSVRLSRIMEIEPMPIIIDDSLVNFDSKSLESTAKIIKELSKRNQIFILTCHSKLIEFMEEEHGEIQYIKLNKGEFSYVDRNELISYLG</sequence>
<keyword evidence="4" id="KW-1185">Reference proteome</keyword>
<keyword evidence="1" id="KW-0175">Coiled coil</keyword>
<organism evidence="3 4">
    <name type="scientific">Clostridium liquoris</name>
    <dbReference type="NCBI Taxonomy" id="1289519"/>
    <lineage>
        <taxon>Bacteria</taxon>
        <taxon>Bacillati</taxon>
        <taxon>Bacillota</taxon>
        <taxon>Clostridia</taxon>
        <taxon>Eubacteriales</taxon>
        <taxon>Clostridiaceae</taxon>
        <taxon>Clostridium</taxon>
    </lineage>
</organism>
<keyword evidence="2" id="KW-0812">Transmembrane</keyword>
<dbReference type="PANTHER" id="PTHR41259:SF1">
    <property type="entry name" value="DOUBLE-STRAND BREAK REPAIR RAD50 ATPASE, PUTATIVE-RELATED"/>
    <property type="match status" value="1"/>
</dbReference>
<reference evidence="3 4" key="1">
    <citation type="submission" date="2018-03" db="EMBL/GenBank/DDBJ databases">
        <title>Genome sequence of Clostridium liquoris DSM 100320.</title>
        <authorList>
            <person name="Poehlein A."/>
            <person name="Daniel R."/>
        </authorList>
    </citation>
    <scope>NUCLEOTIDE SEQUENCE [LARGE SCALE GENOMIC DNA]</scope>
    <source>
        <strain evidence="3 4">DSM 100320</strain>
    </source>
</reference>
<dbReference type="EMBL" id="PVXO01000040">
    <property type="protein sequence ID" value="PRR78648.1"/>
    <property type="molecule type" value="Genomic_DNA"/>
</dbReference>
<dbReference type="InterPro" id="IPR027417">
    <property type="entry name" value="P-loop_NTPase"/>
</dbReference>
<comment type="caution">
    <text evidence="3">The sequence shown here is derived from an EMBL/GenBank/DDBJ whole genome shotgun (WGS) entry which is preliminary data.</text>
</comment>
<keyword evidence="2" id="KW-1133">Transmembrane helix</keyword>
<accession>A0A2T0B433</accession>
<feature type="coiled-coil region" evidence="1">
    <location>
        <begin position="584"/>
        <end position="611"/>
    </location>
</feature>
<keyword evidence="2" id="KW-0472">Membrane</keyword>
<evidence type="ECO:0000256" key="1">
    <source>
        <dbReference type="SAM" id="Coils"/>
    </source>
</evidence>
<feature type="transmembrane region" description="Helical" evidence="2">
    <location>
        <begin position="441"/>
        <end position="458"/>
    </location>
</feature>
<dbReference type="SUPFAM" id="SSF52540">
    <property type="entry name" value="P-loop containing nucleoside triphosphate hydrolases"/>
    <property type="match status" value="1"/>
</dbReference>
<dbReference type="OrthoDB" id="9764467at2"/>
<proteinExistence type="predicted"/>
<protein>
    <submittedName>
        <fullName evidence="3">Uncharacterized protein</fullName>
    </submittedName>
</protein>
<evidence type="ECO:0000313" key="3">
    <source>
        <dbReference type="EMBL" id="PRR78648.1"/>
    </source>
</evidence>
<name>A0A2T0B433_9CLOT</name>
<dbReference type="PANTHER" id="PTHR41259">
    <property type="entry name" value="DOUBLE-STRAND BREAK REPAIR RAD50 ATPASE, PUTATIVE-RELATED"/>
    <property type="match status" value="1"/>
</dbReference>
<dbReference type="Gene3D" id="3.40.50.300">
    <property type="entry name" value="P-loop containing nucleotide triphosphate hydrolases"/>
    <property type="match status" value="2"/>
</dbReference>